<keyword evidence="2" id="KW-0812">Transmembrane</keyword>
<keyword evidence="2" id="KW-1133">Transmembrane helix</keyword>
<dbReference type="Pfam" id="PF00196">
    <property type="entry name" value="GerE"/>
    <property type="match status" value="1"/>
</dbReference>
<feature type="region of interest" description="Disordered" evidence="1">
    <location>
        <begin position="50"/>
        <end position="76"/>
    </location>
</feature>
<feature type="domain" description="HTH luxR-type" evidence="3">
    <location>
        <begin position="1"/>
        <end position="51"/>
    </location>
</feature>
<keyword evidence="5" id="KW-1185">Reference proteome</keyword>
<evidence type="ECO:0000259" key="3">
    <source>
        <dbReference type="PROSITE" id="PS50043"/>
    </source>
</evidence>
<sequence length="237" mass="25469">MRLVVRGYDAKSLARRLDVSIHTVNERLRNARRKLEVSSSREAGRLLAAEEAETAEHAPQSLGSKELGDDSAGAATADDGFTTRHRAVWITGGIAMSIVLASLALVAALQTAPVQPTTQSSAATESDSVVSTVLADARAWLALVDAGNWQASWEATGNTFRKQNTLALWSSVSEDVRVPLGRVVSRELVSQDIVPTPPNGHRVIKFRTSFANKPDTVETVALVRDGADWRVVGYLIG</sequence>
<evidence type="ECO:0000313" key="4">
    <source>
        <dbReference type="EMBL" id="UVI39818.1"/>
    </source>
</evidence>
<feature type="transmembrane region" description="Helical" evidence="2">
    <location>
        <begin position="87"/>
        <end position="109"/>
    </location>
</feature>
<dbReference type="InterPro" id="IPR016032">
    <property type="entry name" value="Sig_transdc_resp-reg_C-effctor"/>
</dbReference>
<dbReference type="Pfam" id="PF13211">
    <property type="entry name" value="DUF4019"/>
    <property type="match status" value="1"/>
</dbReference>
<protein>
    <submittedName>
        <fullName evidence="4">DUF4019 domain-containing protein</fullName>
    </submittedName>
</protein>
<dbReference type="SMART" id="SM00421">
    <property type="entry name" value="HTH_LUXR"/>
    <property type="match status" value="1"/>
</dbReference>
<reference evidence="4" key="1">
    <citation type="submission" date="2022-02" db="EMBL/GenBank/DDBJ databases">
        <title>Qipengyuania spongiae sp. nov., isolated from marine sponge.</title>
        <authorList>
            <person name="Li Z."/>
            <person name="Zhang M."/>
        </authorList>
    </citation>
    <scope>NUCLEOTIDE SEQUENCE</scope>
    <source>
        <strain evidence="4">PHS-Z21</strain>
    </source>
</reference>
<dbReference type="Proteomes" id="UP001065265">
    <property type="component" value="Chromosome"/>
</dbReference>
<proteinExistence type="predicted"/>
<name>A0ABY5SZ70_9SPHN</name>
<evidence type="ECO:0000256" key="2">
    <source>
        <dbReference type="SAM" id="Phobius"/>
    </source>
</evidence>
<evidence type="ECO:0000313" key="5">
    <source>
        <dbReference type="Proteomes" id="UP001065265"/>
    </source>
</evidence>
<dbReference type="InterPro" id="IPR025091">
    <property type="entry name" value="DUF4019"/>
</dbReference>
<dbReference type="SUPFAM" id="SSF46894">
    <property type="entry name" value="C-terminal effector domain of the bipartite response regulators"/>
    <property type="match status" value="1"/>
</dbReference>
<dbReference type="EMBL" id="CP092471">
    <property type="protein sequence ID" value="UVI39818.1"/>
    <property type="molecule type" value="Genomic_DNA"/>
</dbReference>
<dbReference type="InterPro" id="IPR000792">
    <property type="entry name" value="Tscrpt_reg_LuxR_C"/>
</dbReference>
<keyword evidence="2" id="KW-0472">Membrane</keyword>
<gene>
    <name evidence="4" type="ORF">L1F33_02315</name>
</gene>
<accession>A0ABY5SZ70</accession>
<dbReference type="PROSITE" id="PS50043">
    <property type="entry name" value="HTH_LUXR_2"/>
    <property type="match status" value="1"/>
</dbReference>
<dbReference type="InterPro" id="IPR036388">
    <property type="entry name" value="WH-like_DNA-bd_sf"/>
</dbReference>
<evidence type="ECO:0000256" key="1">
    <source>
        <dbReference type="SAM" id="MobiDB-lite"/>
    </source>
</evidence>
<organism evidence="4 5">
    <name type="scientific">Qipengyuania spongiae</name>
    <dbReference type="NCBI Taxonomy" id="2909673"/>
    <lineage>
        <taxon>Bacteria</taxon>
        <taxon>Pseudomonadati</taxon>
        <taxon>Pseudomonadota</taxon>
        <taxon>Alphaproteobacteria</taxon>
        <taxon>Sphingomonadales</taxon>
        <taxon>Erythrobacteraceae</taxon>
        <taxon>Qipengyuania</taxon>
    </lineage>
</organism>
<dbReference type="Gene3D" id="1.10.10.10">
    <property type="entry name" value="Winged helix-like DNA-binding domain superfamily/Winged helix DNA-binding domain"/>
    <property type="match status" value="1"/>
</dbReference>